<dbReference type="InterPro" id="IPR007887">
    <property type="entry name" value="MecA_N"/>
</dbReference>
<dbReference type="Gene3D" id="3.30.1390.30">
    <property type="entry name" value="Penicillin-binding protein 2a, domain 3"/>
    <property type="match status" value="1"/>
</dbReference>
<dbReference type="Pfam" id="PF05223">
    <property type="entry name" value="MecA_N"/>
    <property type="match status" value="1"/>
</dbReference>
<dbReference type="Gene3D" id="3.90.1310.10">
    <property type="entry name" value="Penicillin-binding protein 2a (Domain 2)"/>
    <property type="match status" value="1"/>
</dbReference>
<dbReference type="InterPro" id="IPR005311">
    <property type="entry name" value="PBP_dimer"/>
</dbReference>
<dbReference type="Proteomes" id="UP001290462">
    <property type="component" value="Unassembled WGS sequence"/>
</dbReference>
<dbReference type="SUPFAM" id="SSF54427">
    <property type="entry name" value="NTF2-like"/>
    <property type="match status" value="1"/>
</dbReference>
<dbReference type="Pfam" id="PF00905">
    <property type="entry name" value="Transpeptidase"/>
    <property type="match status" value="1"/>
</dbReference>
<feature type="domain" description="NTF2-like N-terminal transpeptidase" evidence="7">
    <location>
        <begin position="44"/>
        <end position="162"/>
    </location>
</feature>
<dbReference type="GO" id="GO:0071555">
    <property type="term" value="P:cell wall organization"/>
    <property type="evidence" value="ECO:0007669"/>
    <property type="project" value="TreeGrafter"/>
</dbReference>
<dbReference type="Gene3D" id="3.40.710.10">
    <property type="entry name" value="DD-peptidase/beta-lactamase superfamily"/>
    <property type="match status" value="1"/>
</dbReference>
<name>A0AAW9JLF4_CARML</name>
<feature type="transmembrane region" description="Helical" evidence="4">
    <location>
        <begin position="12"/>
        <end position="32"/>
    </location>
</feature>
<dbReference type="GO" id="GO:0008658">
    <property type="term" value="F:penicillin binding"/>
    <property type="evidence" value="ECO:0007669"/>
    <property type="project" value="InterPro"/>
</dbReference>
<evidence type="ECO:0000256" key="3">
    <source>
        <dbReference type="ARBA" id="ARBA00023136"/>
    </source>
</evidence>
<evidence type="ECO:0000259" key="7">
    <source>
        <dbReference type="Pfam" id="PF05223"/>
    </source>
</evidence>
<dbReference type="InterPro" id="IPR001460">
    <property type="entry name" value="PCN-bd_Tpept"/>
</dbReference>
<dbReference type="Pfam" id="PF03717">
    <property type="entry name" value="PBP_dimer"/>
    <property type="match status" value="1"/>
</dbReference>
<dbReference type="GO" id="GO:0046677">
    <property type="term" value="P:response to antibiotic"/>
    <property type="evidence" value="ECO:0007669"/>
    <property type="project" value="InterPro"/>
</dbReference>
<evidence type="ECO:0000259" key="6">
    <source>
        <dbReference type="Pfam" id="PF03717"/>
    </source>
</evidence>
<dbReference type="SUPFAM" id="SSF56601">
    <property type="entry name" value="beta-lactamase/transpeptidase-like"/>
    <property type="match status" value="1"/>
</dbReference>
<evidence type="ECO:0000313" key="8">
    <source>
        <dbReference type="EMBL" id="MDZ5757222.1"/>
    </source>
</evidence>
<dbReference type="SUPFAM" id="SSF56519">
    <property type="entry name" value="Penicillin binding protein dimerisation domain"/>
    <property type="match status" value="1"/>
</dbReference>
<sequence length="676" mass="73906">MRQVKKEKNKTVLMIIASILLVIAMVGGTFYYKWNNSQKSDRAALETGKNFTKALEKQDFKKLSQLVTSESLKKVDYTKESLVDKYTVIFDGINASKLKISDLSVTPIENKSEFKLTYTLNMQTNLGKFDEEKYEAILVPNGENFLVEWTAQLIFPEMEATDKINITSTFGKRGSIVDRNGNPLAYLAQYPEVGMIPGELGSGADKAANLKAISEQFDVSVESLENSLTAEWVKPNIFVPIKVLPNGETPVMTGIQYASKDMRSYPLNQAAAHLIGYVGEVSAEDIEKDPNLNVGDTIGKAGLEATFEKRLRGKNGGRIVMNDQDGNLKKVLQESEKTDGETISLTIDSKLQQQAFDQLNGEKSSAVIMNPQDGSLLALVSTPSYDANLMATGISSKEYDAYANDPNLPFLARYASGYAPGSTFKAITAGIGLDAGVTKENKEREISGLKWQKNSSWGNYFVTRVSDVSPVNMDQALIYSDNIYFAQEGLEMGKKTFEAGLNKFIFGEKFDLPLAMDPAQIANKKGLNTDILLADTAYGQGQLLLNPIQQAVSYSPFADDGMIMYPKLTADQKTAKSKQAITPESAAIVKNALIQVVDDPNGTARTLAIPGHKIAAKTGTAELKQEQDTKGDENGFLLAIDADNASYLMVAMIEGKSSHVVIEKMKPVLESIYAGQ</sequence>
<dbReference type="RefSeq" id="WP_087064581.1">
    <property type="nucleotide sequence ID" value="NZ_CAJGUR010000009.1"/>
</dbReference>
<evidence type="ECO:0000256" key="2">
    <source>
        <dbReference type="ARBA" id="ARBA00007171"/>
    </source>
</evidence>
<organism evidence="8 9">
    <name type="scientific">Carnobacterium maltaromaticum</name>
    <name type="common">Carnobacterium piscicola</name>
    <dbReference type="NCBI Taxonomy" id="2751"/>
    <lineage>
        <taxon>Bacteria</taxon>
        <taxon>Bacillati</taxon>
        <taxon>Bacillota</taxon>
        <taxon>Bacilli</taxon>
        <taxon>Lactobacillales</taxon>
        <taxon>Carnobacteriaceae</taxon>
        <taxon>Carnobacterium</taxon>
    </lineage>
</organism>
<accession>A0AAW9JLF4</accession>
<feature type="domain" description="Penicillin-binding protein transpeptidase" evidence="5">
    <location>
        <begin position="365"/>
        <end position="668"/>
    </location>
</feature>
<proteinExistence type="inferred from homology"/>
<comment type="subcellular location">
    <subcellularLocation>
        <location evidence="1">Cell membrane</location>
        <topology evidence="1">Single-pass membrane protein</topology>
    </subcellularLocation>
</comment>
<dbReference type="Gene3D" id="3.10.450.100">
    <property type="entry name" value="NTF2-like, domain 1"/>
    <property type="match status" value="1"/>
</dbReference>
<gene>
    <name evidence="8" type="ORF">RAK27_00965</name>
</gene>
<feature type="domain" description="Penicillin-binding protein dimerisation" evidence="6">
    <location>
        <begin position="171"/>
        <end position="331"/>
    </location>
</feature>
<comment type="similarity">
    <text evidence="2">Belongs to the transpeptidase family.</text>
</comment>
<dbReference type="EMBL" id="JAVBVO010000001">
    <property type="protein sequence ID" value="MDZ5757222.1"/>
    <property type="molecule type" value="Genomic_DNA"/>
</dbReference>
<evidence type="ECO:0000256" key="1">
    <source>
        <dbReference type="ARBA" id="ARBA00004162"/>
    </source>
</evidence>
<protein>
    <submittedName>
        <fullName evidence="8">Penicillin-binding transpeptidase domain-containing protein</fullName>
    </submittedName>
</protein>
<dbReference type="InterPro" id="IPR050515">
    <property type="entry name" value="Beta-lactam/transpept"/>
</dbReference>
<evidence type="ECO:0000259" key="5">
    <source>
        <dbReference type="Pfam" id="PF00905"/>
    </source>
</evidence>
<dbReference type="InterPro" id="IPR036138">
    <property type="entry name" value="PBP_dimer_sf"/>
</dbReference>
<keyword evidence="4" id="KW-0812">Transmembrane</keyword>
<keyword evidence="4" id="KW-1133">Transmembrane helix</keyword>
<dbReference type="InterPro" id="IPR032710">
    <property type="entry name" value="NTF2-like_dom_sf"/>
</dbReference>
<keyword evidence="3 4" id="KW-0472">Membrane</keyword>
<evidence type="ECO:0000313" key="9">
    <source>
        <dbReference type="Proteomes" id="UP001290462"/>
    </source>
</evidence>
<reference evidence="8" key="1">
    <citation type="submission" date="2023-08" db="EMBL/GenBank/DDBJ databases">
        <title>Genomic characterization of piscicolin 126 produced by Carnobacterium maltaromaticum CM22 strain isolated from salmon (Salmo salar).</title>
        <authorList>
            <person name="Gonzalez-Gragera E."/>
            <person name="Garcia-Lopez J.D."/>
            <person name="Teso-Perez C."/>
            <person name="Gimenez-Hernandez I."/>
            <person name="Peralta-Sanchez J.M."/>
            <person name="Valdivia E."/>
            <person name="Montalban-Lopez M."/>
            <person name="Martin-Platero A.M."/>
            <person name="Banos A."/>
            <person name="Martinez-Bueno M."/>
        </authorList>
    </citation>
    <scope>NUCLEOTIDE SEQUENCE</scope>
    <source>
        <strain evidence="8">CM22</strain>
    </source>
</reference>
<dbReference type="InterPro" id="IPR012338">
    <property type="entry name" value="Beta-lactam/transpept-like"/>
</dbReference>
<evidence type="ECO:0000256" key="4">
    <source>
        <dbReference type="SAM" id="Phobius"/>
    </source>
</evidence>
<dbReference type="AlphaFoldDB" id="A0AAW9JLF4"/>
<dbReference type="PANTHER" id="PTHR30627">
    <property type="entry name" value="PEPTIDOGLYCAN D,D-TRANSPEPTIDASE"/>
    <property type="match status" value="1"/>
</dbReference>
<dbReference type="GO" id="GO:0071972">
    <property type="term" value="F:peptidoglycan L,D-transpeptidase activity"/>
    <property type="evidence" value="ECO:0007669"/>
    <property type="project" value="TreeGrafter"/>
</dbReference>
<dbReference type="PANTHER" id="PTHR30627:SF25">
    <property type="entry name" value="PENICILLIN-BINDING PROTEIN 3"/>
    <property type="match status" value="1"/>
</dbReference>
<dbReference type="GO" id="GO:0005886">
    <property type="term" value="C:plasma membrane"/>
    <property type="evidence" value="ECO:0007669"/>
    <property type="project" value="UniProtKB-SubCell"/>
</dbReference>
<comment type="caution">
    <text evidence="8">The sequence shown here is derived from an EMBL/GenBank/DDBJ whole genome shotgun (WGS) entry which is preliminary data.</text>
</comment>